<feature type="region of interest" description="Disordered" evidence="1">
    <location>
        <begin position="58"/>
        <end position="78"/>
    </location>
</feature>
<dbReference type="EMBL" id="VSSQ01113411">
    <property type="protein sequence ID" value="MPN49818.1"/>
    <property type="molecule type" value="Genomic_DNA"/>
</dbReference>
<protein>
    <submittedName>
        <fullName evidence="2">Uncharacterized protein</fullName>
    </submittedName>
</protein>
<reference evidence="2" key="1">
    <citation type="submission" date="2019-08" db="EMBL/GenBank/DDBJ databases">
        <authorList>
            <person name="Kucharzyk K."/>
            <person name="Murdoch R.W."/>
            <person name="Higgins S."/>
            <person name="Loffler F."/>
        </authorList>
    </citation>
    <scope>NUCLEOTIDE SEQUENCE</scope>
</reference>
<evidence type="ECO:0000313" key="2">
    <source>
        <dbReference type="EMBL" id="MPN49818.1"/>
    </source>
</evidence>
<name>A0A645IEU4_9ZZZZ</name>
<accession>A0A645IEU4</accession>
<organism evidence="2">
    <name type="scientific">bioreactor metagenome</name>
    <dbReference type="NCBI Taxonomy" id="1076179"/>
    <lineage>
        <taxon>unclassified sequences</taxon>
        <taxon>metagenomes</taxon>
        <taxon>ecological metagenomes</taxon>
    </lineage>
</organism>
<dbReference type="AlphaFoldDB" id="A0A645IEU4"/>
<comment type="caution">
    <text evidence="2">The sequence shown here is derived from an EMBL/GenBank/DDBJ whole genome shotgun (WGS) entry which is preliminary data.</text>
</comment>
<evidence type="ECO:0000256" key="1">
    <source>
        <dbReference type="SAM" id="MobiDB-lite"/>
    </source>
</evidence>
<gene>
    <name evidence="2" type="ORF">SDC9_197440</name>
</gene>
<proteinExistence type="predicted"/>
<sequence length="78" mass="8257">MCALCVAVNPPEPWEIVDMAFFACNHKARGHEALRLPGFAAGKTVGLSHTSEIQNVRQAPALGAKMEQGKAKGRNGGI</sequence>